<dbReference type="RefSeq" id="XP_010499961.1">
    <property type="nucleotide sequence ID" value="XM_010501659.2"/>
</dbReference>
<accession>A0ABM0YF17</accession>
<dbReference type="Proteomes" id="UP000694864">
    <property type="component" value="Chromosome 3"/>
</dbReference>
<evidence type="ECO:0000313" key="3">
    <source>
        <dbReference type="RefSeq" id="XP_010499961.1"/>
    </source>
</evidence>
<name>A0ABM0YF17_CAMSA</name>
<protein>
    <submittedName>
        <fullName evidence="3">Uncharacterized protein LOC104777410</fullName>
    </submittedName>
</protein>
<evidence type="ECO:0000256" key="1">
    <source>
        <dbReference type="SAM" id="Phobius"/>
    </source>
</evidence>
<feature type="transmembrane region" description="Helical" evidence="1">
    <location>
        <begin position="142"/>
        <end position="163"/>
    </location>
</feature>
<keyword evidence="1" id="KW-1133">Transmembrane helix</keyword>
<keyword evidence="1" id="KW-0812">Transmembrane</keyword>
<organism evidence="2 3">
    <name type="scientific">Camelina sativa</name>
    <name type="common">False flax</name>
    <name type="synonym">Myagrum sativum</name>
    <dbReference type="NCBI Taxonomy" id="90675"/>
    <lineage>
        <taxon>Eukaryota</taxon>
        <taxon>Viridiplantae</taxon>
        <taxon>Streptophyta</taxon>
        <taxon>Embryophyta</taxon>
        <taxon>Tracheophyta</taxon>
        <taxon>Spermatophyta</taxon>
        <taxon>Magnoliopsida</taxon>
        <taxon>eudicotyledons</taxon>
        <taxon>Gunneridae</taxon>
        <taxon>Pentapetalae</taxon>
        <taxon>rosids</taxon>
        <taxon>malvids</taxon>
        <taxon>Brassicales</taxon>
        <taxon>Brassicaceae</taxon>
        <taxon>Camelineae</taxon>
        <taxon>Camelina</taxon>
    </lineage>
</organism>
<evidence type="ECO:0000313" key="2">
    <source>
        <dbReference type="Proteomes" id="UP000694864"/>
    </source>
</evidence>
<gene>
    <name evidence="3" type="primary">LOC104777410</name>
</gene>
<proteinExistence type="predicted"/>
<reference evidence="3" key="2">
    <citation type="submission" date="2025-08" db="UniProtKB">
        <authorList>
            <consortium name="RefSeq"/>
        </authorList>
    </citation>
    <scope>IDENTIFICATION</scope>
    <source>
        <tissue evidence="3">Leaf</tissue>
    </source>
</reference>
<dbReference type="GeneID" id="104777410"/>
<keyword evidence="2" id="KW-1185">Reference proteome</keyword>
<sequence>MDYFIKAPCIGSFRQVKFHGSITMVCTATSLTMYDWLKDCLKKLKSEHGKVQVGNITVDMKWNLASGRCPLEELLSELEETIAAPKEPDALLLGAIGEYKWDNNEKHMRPEKGLIQLHEVSNRSSFIKSGVLPFVKRYKMKFLVLLIVFPIMVILLCFCFALISHFKIGDGNNSSTNSFNLFYMELFMI</sequence>
<keyword evidence="1" id="KW-0472">Membrane</keyword>
<reference evidence="2" key="1">
    <citation type="journal article" date="2014" name="Nat. Commun.">
        <title>The emerging biofuel crop Camelina sativa retains a highly undifferentiated hexaploid genome structure.</title>
        <authorList>
            <person name="Kagale S."/>
            <person name="Koh C."/>
            <person name="Nixon J."/>
            <person name="Bollina V."/>
            <person name="Clarke W.E."/>
            <person name="Tuteja R."/>
            <person name="Spillane C."/>
            <person name="Robinson S.J."/>
            <person name="Links M.G."/>
            <person name="Clarke C."/>
            <person name="Higgins E.E."/>
            <person name="Huebert T."/>
            <person name="Sharpe A.G."/>
            <person name="Parkin I.A."/>
        </authorList>
    </citation>
    <scope>NUCLEOTIDE SEQUENCE [LARGE SCALE GENOMIC DNA]</scope>
    <source>
        <strain evidence="2">cv. DH55</strain>
    </source>
</reference>